<evidence type="ECO:0000313" key="2">
    <source>
        <dbReference type="Proteomes" id="UP001196413"/>
    </source>
</evidence>
<gene>
    <name evidence="1" type="ORF">KIN20_033272</name>
</gene>
<reference evidence="1" key="1">
    <citation type="submission" date="2021-06" db="EMBL/GenBank/DDBJ databases">
        <title>Parelaphostrongylus tenuis whole genome reference sequence.</title>
        <authorList>
            <person name="Garwood T.J."/>
            <person name="Larsen P.A."/>
            <person name="Fountain-Jones N.M."/>
            <person name="Garbe J.R."/>
            <person name="Macchietto M.G."/>
            <person name="Kania S.A."/>
            <person name="Gerhold R.W."/>
            <person name="Richards J.E."/>
            <person name="Wolf T.M."/>
        </authorList>
    </citation>
    <scope>NUCLEOTIDE SEQUENCE</scope>
    <source>
        <strain evidence="1">MNPRO001-30</strain>
        <tissue evidence="1">Meninges</tissue>
    </source>
</reference>
<organism evidence="1 2">
    <name type="scientific">Parelaphostrongylus tenuis</name>
    <name type="common">Meningeal worm</name>
    <dbReference type="NCBI Taxonomy" id="148309"/>
    <lineage>
        <taxon>Eukaryota</taxon>
        <taxon>Metazoa</taxon>
        <taxon>Ecdysozoa</taxon>
        <taxon>Nematoda</taxon>
        <taxon>Chromadorea</taxon>
        <taxon>Rhabditida</taxon>
        <taxon>Rhabditina</taxon>
        <taxon>Rhabditomorpha</taxon>
        <taxon>Strongyloidea</taxon>
        <taxon>Metastrongylidae</taxon>
        <taxon>Parelaphostrongylus</taxon>
    </lineage>
</organism>
<proteinExistence type="predicted"/>
<protein>
    <submittedName>
        <fullName evidence="1">Uncharacterized protein</fullName>
    </submittedName>
</protein>
<name>A0AAD5R7S4_PARTN</name>
<dbReference type="Proteomes" id="UP001196413">
    <property type="component" value="Unassembled WGS sequence"/>
</dbReference>
<sequence length="260" mass="28382">MVRSRAHGSPSHPSLRGKETASPVHVYVLGFPLFLETDSPSIPILIPLPLWSVGWILLARIKMFHPLSMLKNASDLASVIANIFTRKKDNTKTKSRRHGVQKRKNAVSKVGSISALRLSSIMSSIGSNSLDIVATISTSLDDSLHEFQNKSESSTNCSQEFCDGCVLPGNKSNESSHGRSSSLIRSRSSNEIFESCRSDGESSDAPSTVLTYYTAESLVCGFRTLLIPCEEGTGFFEPFKLSSPFAQLQRLVRTPNENSG</sequence>
<comment type="caution">
    <text evidence="1">The sequence shown here is derived from an EMBL/GenBank/DDBJ whole genome shotgun (WGS) entry which is preliminary data.</text>
</comment>
<accession>A0AAD5R7S4</accession>
<dbReference type="EMBL" id="JAHQIW010006965">
    <property type="protein sequence ID" value="KAJ1371335.1"/>
    <property type="molecule type" value="Genomic_DNA"/>
</dbReference>
<evidence type="ECO:0000313" key="1">
    <source>
        <dbReference type="EMBL" id="KAJ1371335.1"/>
    </source>
</evidence>
<dbReference type="AlphaFoldDB" id="A0AAD5R7S4"/>
<keyword evidence="2" id="KW-1185">Reference proteome</keyword>